<evidence type="ECO:0000259" key="6">
    <source>
        <dbReference type="Pfam" id="PF08543"/>
    </source>
</evidence>
<comment type="caution">
    <text evidence="7">The sequence shown here is derived from an EMBL/GenBank/DDBJ whole genome shotgun (WGS) entry which is preliminary data.</text>
</comment>
<dbReference type="Pfam" id="PF08543">
    <property type="entry name" value="Phos_pyr_kin"/>
    <property type="match status" value="1"/>
</dbReference>
<protein>
    <recommendedName>
        <fullName evidence="1">pyridoxal kinase</fullName>
        <ecNumber evidence="1">2.7.1.35</ecNumber>
    </recommendedName>
</protein>
<dbReference type="EMBL" id="QXDF01000001">
    <property type="protein sequence ID" value="RIA55410.1"/>
    <property type="molecule type" value="Genomic_DNA"/>
</dbReference>
<evidence type="ECO:0000256" key="2">
    <source>
        <dbReference type="ARBA" id="ARBA00022679"/>
    </source>
</evidence>
<dbReference type="GO" id="GO:0005829">
    <property type="term" value="C:cytosol"/>
    <property type="evidence" value="ECO:0007669"/>
    <property type="project" value="TreeGrafter"/>
</dbReference>
<gene>
    <name evidence="7" type="ORF">BXY53_0475</name>
</gene>
<evidence type="ECO:0000256" key="5">
    <source>
        <dbReference type="ARBA" id="ARBA00022840"/>
    </source>
</evidence>
<dbReference type="PANTHER" id="PTHR10534:SF2">
    <property type="entry name" value="PYRIDOXAL KINASE"/>
    <property type="match status" value="1"/>
</dbReference>
<keyword evidence="2" id="KW-0808">Transferase</keyword>
<dbReference type="Gene3D" id="3.40.1190.20">
    <property type="match status" value="1"/>
</dbReference>
<reference evidence="7 8" key="1">
    <citation type="submission" date="2018-08" db="EMBL/GenBank/DDBJ databases">
        <title>Genomic Encyclopedia of Archaeal and Bacterial Type Strains, Phase II (KMG-II): from individual species to whole genera.</title>
        <authorList>
            <person name="Goeker M."/>
        </authorList>
    </citation>
    <scope>NUCLEOTIDE SEQUENCE [LARGE SCALE GENOMIC DNA]</scope>
    <source>
        <strain evidence="7 8">DSM 5002</strain>
    </source>
</reference>
<evidence type="ECO:0000256" key="1">
    <source>
        <dbReference type="ARBA" id="ARBA00012104"/>
    </source>
</evidence>
<dbReference type="Proteomes" id="UP000266273">
    <property type="component" value="Unassembled WGS sequence"/>
</dbReference>
<feature type="domain" description="Pyridoxamine kinase/Phosphomethylpyrimidine kinase" evidence="6">
    <location>
        <begin position="25"/>
        <end position="244"/>
    </location>
</feature>
<name>A0A397Q1N5_9HYPH</name>
<evidence type="ECO:0000313" key="7">
    <source>
        <dbReference type="EMBL" id="RIA55410.1"/>
    </source>
</evidence>
<dbReference type="GO" id="GO:0005524">
    <property type="term" value="F:ATP binding"/>
    <property type="evidence" value="ECO:0007669"/>
    <property type="project" value="UniProtKB-KW"/>
</dbReference>
<dbReference type="GO" id="GO:0009443">
    <property type="term" value="P:pyridoxal 5'-phosphate salvage"/>
    <property type="evidence" value="ECO:0007669"/>
    <property type="project" value="InterPro"/>
</dbReference>
<keyword evidence="8" id="KW-1185">Reference proteome</keyword>
<accession>A0A397Q1N5</accession>
<keyword evidence="4 7" id="KW-0418">Kinase</keyword>
<dbReference type="InterPro" id="IPR013749">
    <property type="entry name" value="PM/HMP-P_kinase-1"/>
</dbReference>
<dbReference type="CDD" id="cd01173">
    <property type="entry name" value="pyridoxal_pyridoxamine_kinase"/>
    <property type="match status" value="1"/>
</dbReference>
<dbReference type="RefSeq" id="WP_170144301.1">
    <property type="nucleotide sequence ID" value="NZ_QXDF01000001.1"/>
</dbReference>
<keyword evidence="5" id="KW-0067">ATP-binding</keyword>
<dbReference type="InterPro" id="IPR029056">
    <property type="entry name" value="Ribokinase-like"/>
</dbReference>
<evidence type="ECO:0000313" key="8">
    <source>
        <dbReference type="Proteomes" id="UP000266273"/>
    </source>
</evidence>
<keyword evidence="3" id="KW-0547">Nucleotide-binding</keyword>
<organism evidence="7 8">
    <name type="scientific">Dichotomicrobium thermohalophilum</name>
    <dbReference type="NCBI Taxonomy" id="933063"/>
    <lineage>
        <taxon>Bacteria</taxon>
        <taxon>Pseudomonadati</taxon>
        <taxon>Pseudomonadota</taxon>
        <taxon>Alphaproteobacteria</taxon>
        <taxon>Hyphomicrobiales</taxon>
        <taxon>Hyphomicrobiaceae</taxon>
        <taxon>Dichotomicrobium</taxon>
    </lineage>
</organism>
<sequence length="270" mass="27835">MPTVLAISSQVVFGHVGNSAAAFALRRLGVHVLPVPTIVLTSNPAISPHAIQHIAPDKLDEMLGALAANGWLDRLDAVQTGYLPSAAHVAVAAKWVRRLKAEGALYVCDPIIGDEPAGLYLPEASARAIAEELLPLADVATPNRFELGWFAGAEIADAAGALAAARVLPAECVLATSCPADGRLANLLVARAGAWRTEVGAHERLIPGAGDFFAALWLAHVLRGESRVTALALATAGTEAAIAASGGEGIDIVGTQGLWTAPQPWPVVKA</sequence>
<evidence type="ECO:0000256" key="4">
    <source>
        <dbReference type="ARBA" id="ARBA00022777"/>
    </source>
</evidence>
<dbReference type="SUPFAM" id="SSF53613">
    <property type="entry name" value="Ribokinase-like"/>
    <property type="match status" value="1"/>
</dbReference>
<dbReference type="InterPro" id="IPR004625">
    <property type="entry name" value="PyrdxlKinase"/>
</dbReference>
<dbReference type="AlphaFoldDB" id="A0A397Q1N5"/>
<proteinExistence type="predicted"/>
<dbReference type="EC" id="2.7.1.35" evidence="1"/>
<evidence type="ECO:0000256" key="3">
    <source>
        <dbReference type="ARBA" id="ARBA00022741"/>
    </source>
</evidence>
<dbReference type="GO" id="GO:0008478">
    <property type="term" value="F:pyridoxal kinase activity"/>
    <property type="evidence" value="ECO:0007669"/>
    <property type="project" value="UniProtKB-EC"/>
</dbReference>
<dbReference type="PANTHER" id="PTHR10534">
    <property type="entry name" value="PYRIDOXAL KINASE"/>
    <property type="match status" value="1"/>
</dbReference>